<dbReference type="SUPFAM" id="SSF53474">
    <property type="entry name" value="alpha/beta-Hydrolases"/>
    <property type="match status" value="1"/>
</dbReference>
<dbReference type="Gene3D" id="3.40.50.1820">
    <property type="entry name" value="alpha/beta hydrolase"/>
    <property type="match status" value="1"/>
</dbReference>
<keyword evidence="4" id="KW-1185">Reference proteome</keyword>
<evidence type="ECO:0000313" key="3">
    <source>
        <dbReference type="EMBL" id="MDH6219096.1"/>
    </source>
</evidence>
<dbReference type="EMBL" id="JARXVH010000011">
    <property type="protein sequence ID" value="MDH6219096.1"/>
    <property type="molecule type" value="Genomic_DNA"/>
</dbReference>
<sequence>MPSAQVNGIRLHYDDEGHGDPVVLVMGQGARGRSWHLHQVPDLVAAGHRVVTFDNRGIPPTDECPEGFTIDDLVADTAGLVEHLGLGPCRFVGVSMGAYVVQELLLARPELAVQGVLMATRGRTDVLRAAMREAERALYDGESELPPVYSAWVRALQNLSPATLDDDRRIQDWLELFEFSPPASGPGARAQLDLTVPPGRLDAYRGITTPCLVLGFADDLVLPPHLAREVADAIPSATYREIKDCGHYGYLERPDEVNRLLLEFFRSRSSPPADLKLG</sequence>
<protein>
    <submittedName>
        <fullName evidence="3">Pimeloyl-ACP methyl ester carboxylesterase</fullName>
    </submittedName>
</protein>
<accession>A0ABT6LS14</accession>
<gene>
    <name evidence="3" type="ORF">M2283_006430</name>
</gene>
<dbReference type="Pfam" id="PF12697">
    <property type="entry name" value="Abhydrolase_6"/>
    <property type="match status" value="1"/>
</dbReference>
<dbReference type="InterPro" id="IPR029058">
    <property type="entry name" value="AB_hydrolase_fold"/>
</dbReference>
<organism evidence="3 4">
    <name type="scientific">Streptomyces pseudovenezuelae</name>
    <dbReference type="NCBI Taxonomy" id="67350"/>
    <lineage>
        <taxon>Bacteria</taxon>
        <taxon>Bacillati</taxon>
        <taxon>Actinomycetota</taxon>
        <taxon>Actinomycetes</taxon>
        <taxon>Kitasatosporales</taxon>
        <taxon>Streptomycetaceae</taxon>
        <taxon>Streptomyces</taxon>
        <taxon>Streptomyces aurantiacus group</taxon>
    </lineage>
</organism>
<evidence type="ECO:0000259" key="2">
    <source>
        <dbReference type="Pfam" id="PF12697"/>
    </source>
</evidence>
<dbReference type="Proteomes" id="UP001160499">
    <property type="component" value="Unassembled WGS sequence"/>
</dbReference>
<reference evidence="3 4" key="1">
    <citation type="submission" date="2023-04" db="EMBL/GenBank/DDBJ databases">
        <title>Forest soil microbial communities from Buena Vista Peninsula, Colon Province, Panama.</title>
        <authorList>
            <person name="Bouskill N."/>
        </authorList>
    </citation>
    <scope>NUCLEOTIDE SEQUENCE [LARGE SCALE GENOMIC DNA]</scope>
    <source>
        <strain evidence="3 4">GGS1</strain>
    </source>
</reference>
<feature type="domain" description="AB hydrolase-1" evidence="2">
    <location>
        <begin position="22"/>
        <end position="259"/>
    </location>
</feature>
<dbReference type="InterPro" id="IPR000073">
    <property type="entry name" value="AB_hydrolase_1"/>
</dbReference>
<dbReference type="InterPro" id="IPR050266">
    <property type="entry name" value="AB_hydrolase_sf"/>
</dbReference>
<evidence type="ECO:0000256" key="1">
    <source>
        <dbReference type="ARBA" id="ARBA00022801"/>
    </source>
</evidence>
<proteinExistence type="predicted"/>
<comment type="caution">
    <text evidence="3">The sequence shown here is derived from an EMBL/GenBank/DDBJ whole genome shotgun (WGS) entry which is preliminary data.</text>
</comment>
<dbReference type="PANTHER" id="PTHR43798:SF31">
    <property type="entry name" value="AB HYDROLASE SUPERFAMILY PROTEIN YCLE"/>
    <property type="match status" value="1"/>
</dbReference>
<evidence type="ECO:0000313" key="4">
    <source>
        <dbReference type="Proteomes" id="UP001160499"/>
    </source>
</evidence>
<name>A0ABT6LS14_9ACTN</name>
<keyword evidence="1" id="KW-0378">Hydrolase</keyword>
<dbReference type="RefSeq" id="WP_280879929.1">
    <property type="nucleotide sequence ID" value="NZ_JARXVH010000011.1"/>
</dbReference>
<dbReference type="PANTHER" id="PTHR43798">
    <property type="entry name" value="MONOACYLGLYCEROL LIPASE"/>
    <property type="match status" value="1"/>
</dbReference>